<dbReference type="KEGG" id="spsw:Sps_00273"/>
<keyword evidence="4" id="KW-0408">Iron</keyword>
<sequence length="137" mass="15270">MALTQKQIQLVQHSFSLVEPIAEKAADIFYDALFGIDPSLKPLFRNDMKVQGRKLMTMLKAAVDGLNDLEALVPALQQLAQRHNAYGTKKSHFTPVGNALLHTLKIGLGDAFTDEVRQAWISVIHVISDTMKPEMKE</sequence>
<dbReference type="GO" id="GO:0071500">
    <property type="term" value="P:cellular response to nitrosative stress"/>
    <property type="evidence" value="ECO:0007669"/>
    <property type="project" value="TreeGrafter"/>
</dbReference>
<dbReference type="InterPro" id="IPR009050">
    <property type="entry name" value="Globin-like_sf"/>
</dbReference>
<dbReference type="RefSeq" id="WP_077750840.1">
    <property type="nucleotide sequence ID" value="NZ_CP014782.1"/>
</dbReference>
<dbReference type="CDD" id="cd12131">
    <property type="entry name" value="HGbI-like"/>
    <property type="match status" value="1"/>
</dbReference>
<dbReference type="GO" id="GO:0008941">
    <property type="term" value="F:nitric oxide dioxygenase NAD(P)H activity"/>
    <property type="evidence" value="ECO:0007669"/>
    <property type="project" value="UniProtKB-EC"/>
</dbReference>
<name>A0A1S6HIY3_9GAMM</name>
<dbReference type="PANTHER" id="PTHR43396">
    <property type="entry name" value="FLAVOHEMOPROTEIN"/>
    <property type="match status" value="1"/>
</dbReference>
<dbReference type="GO" id="GO:0046210">
    <property type="term" value="P:nitric oxide catabolic process"/>
    <property type="evidence" value="ECO:0007669"/>
    <property type="project" value="TreeGrafter"/>
</dbReference>
<dbReference type="GO" id="GO:0071949">
    <property type="term" value="F:FAD binding"/>
    <property type="evidence" value="ECO:0007669"/>
    <property type="project" value="TreeGrafter"/>
</dbReference>
<dbReference type="OrthoDB" id="9801223at2"/>
<evidence type="ECO:0000256" key="1">
    <source>
        <dbReference type="ARBA" id="ARBA00022617"/>
    </source>
</evidence>
<protein>
    <submittedName>
        <fullName evidence="7">Hemoglobin-like flavoprotein</fullName>
        <ecNumber evidence="7">1.14.12.17</ecNumber>
    </submittedName>
</protein>
<evidence type="ECO:0000313" key="7">
    <source>
        <dbReference type="EMBL" id="AQS35493.1"/>
    </source>
</evidence>
<dbReference type="EMBL" id="CP014782">
    <property type="protein sequence ID" value="AQS35493.1"/>
    <property type="molecule type" value="Genomic_DNA"/>
</dbReference>
<keyword evidence="1 5" id="KW-0349">Heme</keyword>
<feature type="domain" description="Globin" evidence="6">
    <location>
        <begin position="2"/>
        <end position="136"/>
    </location>
</feature>
<dbReference type="InterPro" id="IPR012292">
    <property type="entry name" value="Globin/Proto"/>
</dbReference>
<accession>A0A1S6HIY3</accession>
<proteinExistence type="inferred from homology"/>
<dbReference type="GO" id="GO:0046872">
    <property type="term" value="F:metal ion binding"/>
    <property type="evidence" value="ECO:0007669"/>
    <property type="project" value="UniProtKB-KW"/>
</dbReference>
<dbReference type="SUPFAM" id="SSF46458">
    <property type="entry name" value="Globin-like"/>
    <property type="match status" value="1"/>
</dbReference>
<dbReference type="Proteomes" id="UP000189545">
    <property type="component" value="Chromosome"/>
</dbReference>
<keyword evidence="3" id="KW-0479">Metal-binding</keyword>
<keyword evidence="2 5" id="KW-0561">Oxygen transport</keyword>
<dbReference type="STRING" id="225848.Sps_00273"/>
<dbReference type="Gene3D" id="1.10.490.10">
    <property type="entry name" value="Globins"/>
    <property type="match status" value="1"/>
</dbReference>
<evidence type="ECO:0000313" key="8">
    <source>
        <dbReference type="Proteomes" id="UP000189545"/>
    </source>
</evidence>
<dbReference type="EC" id="1.14.12.17" evidence="7"/>
<evidence type="ECO:0000259" key="6">
    <source>
        <dbReference type="PROSITE" id="PS01033"/>
    </source>
</evidence>
<evidence type="ECO:0000256" key="2">
    <source>
        <dbReference type="ARBA" id="ARBA00022621"/>
    </source>
</evidence>
<dbReference type="AlphaFoldDB" id="A0A1S6HIY3"/>
<dbReference type="GO" id="GO:0019825">
    <property type="term" value="F:oxygen binding"/>
    <property type="evidence" value="ECO:0007669"/>
    <property type="project" value="InterPro"/>
</dbReference>
<dbReference type="GO" id="GO:0005344">
    <property type="term" value="F:oxygen carrier activity"/>
    <property type="evidence" value="ECO:0007669"/>
    <property type="project" value="UniProtKB-KW"/>
</dbReference>
<gene>
    <name evidence="7" type="ORF">Sps_00273</name>
</gene>
<evidence type="ECO:0000256" key="3">
    <source>
        <dbReference type="ARBA" id="ARBA00022723"/>
    </source>
</evidence>
<dbReference type="Pfam" id="PF00042">
    <property type="entry name" value="Globin"/>
    <property type="match status" value="1"/>
</dbReference>
<dbReference type="PANTHER" id="PTHR43396:SF3">
    <property type="entry name" value="FLAVOHEMOPROTEIN"/>
    <property type="match status" value="1"/>
</dbReference>
<dbReference type="GO" id="GO:0020037">
    <property type="term" value="F:heme binding"/>
    <property type="evidence" value="ECO:0007669"/>
    <property type="project" value="InterPro"/>
</dbReference>
<evidence type="ECO:0000256" key="4">
    <source>
        <dbReference type="ARBA" id="ARBA00023004"/>
    </source>
</evidence>
<keyword evidence="8" id="KW-1185">Reference proteome</keyword>
<organism evidence="7 8">
    <name type="scientific">Shewanella psychrophila</name>
    <dbReference type="NCBI Taxonomy" id="225848"/>
    <lineage>
        <taxon>Bacteria</taxon>
        <taxon>Pseudomonadati</taxon>
        <taxon>Pseudomonadota</taxon>
        <taxon>Gammaproteobacteria</taxon>
        <taxon>Alteromonadales</taxon>
        <taxon>Shewanellaceae</taxon>
        <taxon>Shewanella</taxon>
    </lineage>
</organism>
<comment type="similarity">
    <text evidence="5">Belongs to the globin family.</text>
</comment>
<evidence type="ECO:0000256" key="5">
    <source>
        <dbReference type="RuleBase" id="RU000356"/>
    </source>
</evidence>
<dbReference type="InterPro" id="IPR000971">
    <property type="entry name" value="Globin"/>
</dbReference>
<reference evidence="7 8" key="1">
    <citation type="submission" date="2016-03" db="EMBL/GenBank/DDBJ databases">
        <title>Complete genome sequence of Shewanella psychrophila WP2, a deep sea bacterium isolated from west Pacific sediment.</title>
        <authorList>
            <person name="Xu G."/>
            <person name="Jian H."/>
        </authorList>
    </citation>
    <scope>NUCLEOTIDE SEQUENCE [LARGE SCALE GENOMIC DNA]</scope>
    <source>
        <strain evidence="7 8">WP2</strain>
    </source>
</reference>
<keyword evidence="5" id="KW-0813">Transport</keyword>
<dbReference type="PROSITE" id="PS01033">
    <property type="entry name" value="GLOBIN"/>
    <property type="match status" value="1"/>
</dbReference>
<keyword evidence="7" id="KW-0560">Oxidoreductase</keyword>